<gene>
    <name evidence="2" type="ORF">B5D80_15050</name>
</gene>
<dbReference type="RefSeq" id="WP_088644498.1">
    <property type="nucleotide sequence ID" value="NZ_CBDRBW010000035.1"/>
</dbReference>
<protein>
    <recommendedName>
        <fullName evidence="1">Carrier domain-containing protein</fullName>
    </recommendedName>
</protein>
<name>A0A246RLH0_9ACTN</name>
<accession>A0A246RLH0</accession>
<keyword evidence="3" id="KW-1185">Reference proteome</keyword>
<dbReference type="InterPro" id="IPR009081">
    <property type="entry name" value="PP-bd_ACP"/>
</dbReference>
<dbReference type="InterPro" id="IPR036736">
    <property type="entry name" value="ACP-like_sf"/>
</dbReference>
<reference evidence="2 3" key="1">
    <citation type="submission" date="2017-03" db="EMBL/GenBank/DDBJ databases">
        <title>Whole genome sequence of Micromonospora wenchangensis, isolated from mangrove soil.</title>
        <authorList>
            <person name="Yang H."/>
        </authorList>
    </citation>
    <scope>NUCLEOTIDE SEQUENCE [LARGE SCALE GENOMIC DNA]</scope>
    <source>
        <strain evidence="2 3">CCTCC AA 2012002</strain>
    </source>
</reference>
<dbReference type="AlphaFoldDB" id="A0A246RLH0"/>
<evidence type="ECO:0000259" key="1">
    <source>
        <dbReference type="PROSITE" id="PS50075"/>
    </source>
</evidence>
<organism evidence="2 3">
    <name type="scientific">Micromonospora wenchangensis</name>
    <dbReference type="NCBI Taxonomy" id="1185415"/>
    <lineage>
        <taxon>Bacteria</taxon>
        <taxon>Bacillati</taxon>
        <taxon>Actinomycetota</taxon>
        <taxon>Actinomycetes</taxon>
        <taxon>Micromonosporales</taxon>
        <taxon>Micromonosporaceae</taxon>
        <taxon>Micromonospora</taxon>
    </lineage>
</organism>
<dbReference type="EMBL" id="MZMV01000022">
    <property type="protein sequence ID" value="OWV07102.1"/>
    <property type="molecule type" value="Genomic_DNA"/>
</dbReference>
<proteinExistence type="predicted"/>
<evidence type="ECO:0000313" key="3">
    <source>
        <dbReference type="Proteomes" id="UP000197174"/>
    </source>
</evidence>
<dbReference type="Pfam" id="PF00550">
    <property type="entry name" value="PP-binding"/>
    <property type="match status" value="1"/>
</dbReference>
<sequence length="76" mass="8463">MTPAEIAALMREITEVDEIGVDDDFFHAGGKSWDALSLLVILAERSDVKLSLLDVFHTRTPSRLADLIAHRSVTER</sequence>
<dbReference type="PROSITE" id="PS50075">
    <property type="entry name" value="CARRIER"/>
    <property type="match status" value="1"/>
</dbReference>
<comment type="caution">
    <text evidence="2">The sequence shown here is derived from an EMBL/GenBank/DDBJ whole genome shotgun (WGS) entry which is preliminary data.</text>
</comment>
<dbReference type="OrthoDB" id="2085352at2"/>
<dbReference type="Proteomes" id="UP000197174">
    <property type="component" value="Unassembled WGS sequence"/>
</dbReference>
<dbReference type="Gene3D" id="1.10.1200.10">
    <property type="entry name" value="ACP-like"/>
    <property type="match status" value="1"/>
</dbReference>
<feature type="domain" description="Carrier" evidence="1">
    <location>
        <begin position="1"/>
        <end position="72"/>
    </location>
</feature>
<evidence type="ECO:0000313" key="2">
    <source>
        <dbReference type="EMBL" id="OWV07102.1"/>
    </source>
</evidence>
<dbReference type="SUPFAM" id="SSF47336">
    <property type="entry name" value="ACP-like"/>
    <property type="match status" value="1"/>
</dbReference>